<evidence type="ECO:0000259" key="11">
    <source>
        <dbReference type="PROSITE" id="PS50893"/>
    </source>
</evidence>
<keyword evidence="3" id="KW-1003">Cell membrane</keyword>
<dbReference type="PANTHER" id="PTHR43790:SF3">
    <property type="entry name" value="D-ALLOSE IMPORT ATP-BINDING PROTEIN ALSA-RELATED"/>
    <property type="match status" value="1"/>
</dbReference>
<dbReference type="InterPro" id="IPR050107">
    <property type="entry name" value="ABC_carbohydrate_import_ATPase"/>
</dbReference>
<evidence type="ECO:0000256" key="10">
    <source>
        <dbReference type="ARBA" id="ARBA00023136"/>
    </source>
</evidence>
<proteinExistence type="predicted"/>
<keyword evidence="4" id="KW-0997">Cell inner membrane</keyword>
<evidence type="ECO:0000256" key="8">
    <source>
        <dbReference type="ARBA" id="ARBA00022840"/>
    </source>
</evidence>
<dbReference type="FunFam" id="3.40.50.300:FF:000127">
    <property type="entry name" value="Ribose import ATP-binding protein RbsA"/>
    <property type="match status" value="1"/>
</dbReference>
<dbReference type="Proteomes" id="UP000062519">
    <property type="component" value="Chromosome 1"/>
</dbReference>
<organism evidence="12 13">
    <name type="scientific">Burkholderia mayonis</name>
    <dbReference type="NCBI Taxonomy" id="1385591"/>
    <lineage>
        <taxon>Bacteria</taxon>
        <taxon>Pseudomonadati</taxon>
        <taxon>Pseudomonadota</taxon>
        <taxon>Betaproteobacteria</taxon>
        <taxon>Burkholderiales</taxon>
        <taxon>Burkholderiaceae</taxon>
        <taxon>Burkholderia</taxon>
        <taxon>pseudomallei group</taxon>
    </lineage>
</organism>
<dbReference type="Pfam" id="PF00005">
    <property type="entry name" value="ABC_tran"/>
    <property type="match status" value="2"/>
</dbReference>
<comment type="subcellular location">
    <subcellularLocation>
        <location evidence="1">Cell membrane</location>
        <topology evidence="1">Peripheral membrane protein</topology>
    </subcellularLocation>
</comment>
<keyword evidence="9" id="KW-1278">Translocase</keyword>
<dbReference type="GO" id="GO:0005524">
    <property type="term" value="F:ATP binding"/>
    <property type="evidence" value="ECO:0007669"/>
    <property type="project" value="UniProtKB-KW"/>
</dbReference>
<keyword evidence="10" id="KW-0472">Membrane</keyword>
<accession>A0A1B4FDN9</accession>
<evidence type="ECO:0000256" key="2">
    <source>
        <dbReference type="ARBA" id="ARBA00022448"/>
    </source>
</evidence>
<sequence>MRRTAPGSTRRRAARMSASEEAMDTILELAGITKRFPGVVALQGIDLRVARGEIHALLGENGAGKSTLMKILCGIYRPDEGAIAIDGEARHFANYHDAISAGVGIVFQEFSLIPDLNAVDNLFLGREWRGRFGLRDRARMRGAAADIFARLRIAIDLSTPVRALSVAQQQFVEIGKALSLDARILILDEPTATLTPAEAAHLFGVMRELKRQGVAMIFISHHLDEIFEVCDRITVLRDGQYVGTTDVAHTDVGALVEMMVGRRIENSFPPKPPAARDAAPVLEVDALQVRENGPVNRFTLREGEILGFAGLVGSGRTSTALALIGAKRARVRRMRVRGRAVRLADPADALRAGIGLLPESRKTEGLVTEFSIRHNVAINNLGQHRSLRWFVDAAAETRTTFDLMKRLGVKAPTPETRVDTLSGGNQQKVVIARWINHHARILIFDEPTRGIDIGAKAEIYQLMRELTARGYAIVLISSELPEIVGMCDRVAVFRQGRIEAVLDGDAIEPNTVMTYATSDARGANHEHA</sequence>
<name>A0A1B4FDN9_9BURK</name>
<evidence type="ECO:0000256" key="9">
    <source>
        <dbReference type="ARBA" id="ARBA00022967"/>
    </source>
</evidence>
<dbReference type="InterPro" id="IPR027417">
    <property type="entry name" value="P-loop_NTPase"/>
</dbReference>
<dbReference type="CDD" id="cd03215">
    <property type="entry name" value="ABC_Carb_Monos_II"/>
    <property type="match status" value="1"/>
</dbReference>
<gene>
    <name evidence="12" type="ORF">WS70_08100</name>
</gene>
<keyword evidence="8" id="KW-0067">ATP-binding</keyword>
<feature type="domain" description="ABC transporter" evidence="11">
    <location>
        <begin position="276"/>
        <end position="520"/>
    </location>
</feature>
<dbReference type="PROSITE" id="PS50893">
    <property type="entry name" value="ABC_TRANSPORTER_2"/>
    <property type="match status" value="2"/>
</dbReference>
<dbReference type="SMART" id="SM00382">
    <property type="entry name" value="AAA"/>
    <property type="match status" value="2"/>
</dbReference>
<evidence type="ECO:0000256" key="1">
    <source>
        <dbReference type="ARBA" id="ARBA00004202"/>
    </source>
</evidence>
<keyword evidence="13" id="KW-1185">Reference proteome</keyword>
<evidence type="ECO:0000256" key="4">
    <source>
        <dbReference type="ARBA" id="ARBA00022519"/>
    </source>
</evidence>
<protein>
    <submittedName>
        <fullName evidence="12">Ribonucleotide-diphosphate reductase subunit alpha</fullName>
    </submittedName>
</protein>
<keyword evidence="5" id="KW-0762">Sugar transport</keyword>
<dbReference type="PROSITE" id="PS00211">
    <property type="entry name" value="ABC_TRANSPORTER_1"/>
    <property type="match status" value="1"/>
</dbReference>
<dbReference type="InterPro" id="IPR003439">
    <property type="entry name" value="ABC_transporter-like_ATP-bd"/>
</dbReference>
<dbReference type="GO" id="GO:0005886">
    <property type="term" value="C:plasma membrane"/>
    <property type="evidence" value="ECO:0007669"/>
    <property type="project" value="UniProtKB-SubCell"/>
</dbReference>
<evidence type="ECO:0000256" key="7">
    <source>
        <dbReference type="ARBA" id="ARBA00022741"/>
    </source>
</evidence>
<evidence type="ECO:0000313" key="12">
    <source>
        <dbReference type="EMBL" id="AOJ01797.1"/>
    </source>
</evidence>
<dbReference type="InterPro" id="IPR017871">
    <property type="entry name" value="ABC_transporter-like_CS"/>
</dbReference>
<evidence type="ECO:0000256" key="5">
    <source>
        <dbReference type="ARBA" id="ARBA00022597"/>
    </source>
</evidence>
<evidence type="ECO:0000256" key="3">
    <source>
        <dbReference type="ARBA" id="ARBA00022475"/>
    </source>
</evidence>
<evidence type="ECO:0000256" key="6">
    <source>
        <dbReference type="ARBA" id="ARBA00022737"/>
    </source>
</evidence>
<dbReference type="EMBL" id="CP013386">
    <property type="protein sequence ID" value="AOJ01797.1"/>
    <property type="molecule type" value="Genomic_DNA"/>
</dbReference>
<dbReference type="AlphaFoldDB" id="A0A1B4FDN9"/>
<keyword evidence="2" id="KW-0813">Transport</keyword>
<reference evidence="12 13" key="1">
    <citation type="submission" date="2015-12" db="EMBL/GenBank/DDBJ databases">
        <title>Diversity of Burkholderia near neighbor genomes.</title>
        <authorList>
            <person name="Sahl J."/>
            <person name="Wagner D."/>
            <person name="Keim P."/>
        </authorList>
    </citation>
    <scope>NUCLEOTIDE SEQUENCE [LARGE SCALE GENOMIC DNA]</scope>
    <source>
        <strain evidence="12 13">BDU6</strain>
    </source>
</reference>
<keyword evidence="6" id="KW-0677">Repeat</keyword>
<dbReference type="CDD" id="cd03216">
    <property type="entry name" value="ABC_Carb_Monos_I"/>
    <property type="match status" value="1"/>
</dbReference>
<keyword evidence="7" id="KW-0547">Nucleotide-binding</keyword>
<evidence type="ECO:0000313" key="13">
    <source>
        <dbReference type="Proteomes" id="UP000062519"/>
    </source>
</evidence>
<dbReference type="PANTHER" id="PTHR43790">
    <property type="entry name" value="CARBOHYDRATE TRANSPORT ATP-BINDING PROTEIN MG119-RELATED"/>
    <property type="match status" value="1"/>
</dbReference>
<feature type="domain" description="ABC transporter" evidence="11">
    <location>
        <begin position="27"/>
        <end position="263"/>
    </location>
</feature>
<dbReference type="InterPro" id="IPR003593">
    <property type="entry name" value="AAA+_ATPase"/>
</dbReference>
<dbReference type="Gene3D" id="3.40.50.300">
    <property type="entry name" value="P-loop containing nucleotide triphosphate hydrolases"/>
    <property type="match status" value="2"/>
</dbReference>
<dbReference type="SUPFAM" id="SSF52540">
    <property type="entry name" value="P-loop containing nucleoside triphosphate hydrolases"/>
    <property type="match status" value="2"/>
</dbReference>
<dbReference type="GO" id="GO:0016887">
    <property type="term" value="F:ATP hydrolysis activity"/>
    <property type="evidence" value="ECO:0007669"/>
    <property type="project" value="InterPro"/>
</dbReference>
<dbReference type="KEGG" id="buu:WS70_08100"/>